<dbReference type="Proteomes" id="UP000239710">
    <property type="component" value="Unassembled WGS sequence"/>
</dbReference>
<keyword evidence="2" id="KW-1185">Reference proteome</keyword>
<dbReference type="InterPro" id="IPR010260">
    <property type="entry name" value="AlpA"/>
</dbReference>
<gene>
    <name evidence="1" type="ORF">XbrCFBP1976_18305</name>
</gene>
<protein>
    <submittedName>
        <fullName evidence="1">AlpA family phage regulatory protein</fullName>
    </submittedName>
</protein>
<evidence type="ECO:0000313" key="1">
    <source>
        <dbReference type="EMBL" id="PPV05182.1"/>
    </source>
</evidence>
<comment type="caution">
    <text evidence="1">The sequence shown here is derived from an EMBL/GenBank/DDBJ whole genome shotgun (WGS) entry which is preliminary data.</text>
</comment>
<dbReference type="PANTHER" id="PTHR36154">
    <property type="entry name" value="DNA-BINDING TRANSCRIPTIONAL ACTIVATOR ALPA"/>
    <property type="match status" value="1"/>
</dbReference>
<proteinExistence type="predicted"/>
<dbReference type="PANTHER" id="PTHR36154:SF1">
    <property type="entry name" value="DNA-BINDING TRANSCRIPTIONAL ACTIVATOR ALPA"/>
    <property type="match status" value="1"/>
</dbReference>
<accession>A0ABX5BKQ0</accession>
<name>A0ABX5BKQ0_9XANT</name>
<reference evidence="1 2" key="1">
    <citation type="submission" date="2016-08" db="EMBL/GenBank/DDBJ databases">
        <title>Evolution of the type three secretion system and type three effector repertoires in Xanthomonas.</title>
        <authorList>
            <person name="Merda D."/>
            <person name="Briand M."/>
            <person name="Bosis E."/>
            <person name="Rousseau C."/>
            <person name="Portier P."/>
            <person name="Jacques M.-A."/>
            <person name="Fischer-Le Saux M."/>
        </authorList>
    </citation>
    <scope>NUCLEOTIDE SEQUENCE [LARGE SCALE GENOMIC DNA]</scope>
    <source>
        <strain evidence="1 2">CFBP1976</strain>
    </source>
</reference>
<dbReference type="Pfam" id="PF05930">
    <property type="entry name" value="Phage_AlpA"/>
    <property type="match status" value="1"/>
</dbReference>
<sequence length="77" mass="9125">MLATKTRSMENKIQILRHSEMVKKLGISRSTLYAMRNPRSPYYDPTLPEPIRLSKATVGFFEHEVEAWLLKRVSYRR</sequence>
<dbReference type="RefSeq" id="WP_083993249.1">
    <property type="nucleotide sequence ID" value="NZ_MDCE01000035.1"/>
</dbReference>
<organism evidence="1 2">
    <name type="scientific">Xanthomonas bromi</name>
    <dbReference type="NCBI Taxonomy" id="56449"/>
    <lineage>
        <taxon>Bacteria</taxon>
        <taxon>Pseudomonadati</taxon>
        <taxon>Pseudomonadota</taxon>
        <taxon>Gammaproteobacteria</taxon>
        <taxon>Lysobacterales</taxon>
        <taxon>Lysobacteraceae</taxon>
        <taxon>Xanthomonas</taxon>
    </lineage>
</organism>
<evidence type="ECO:0000313" key="2">
    <source>
        <dbReference type="Proteomes" id="UP000239710"/>
    </source>
</evidence>
<dbReference type="InterPro" id="IPR052931">
    <property type="entry name" value="Prophage_regulatory_activator"/>
</dbReference>
<dbReference type="EMBL" id="MDCE01000035">
    <property type="protein sequence ID" value="PPV05182.1"/>
    <property type="molecule type" value="Genomic_DNA"/>
</dbReference>